<dbReference type="RefSeq" id="WP_377772722.1">
    <property type="nucleotide sequence ID" value="NZ_JBHUOQ010000001.1"/>
</dbReference>
<proteinExistence type="predicted"/>
<evidence type="ECO:0000259" key="2">
    <source>
        <dbReference type="Pfam" id="PF04235"/>
    </source>
</evidence>
<feature type="transmembrane region" description="Helical" evidence="1">
    <location>
        <begin position="7"/>
        <end position="29"/>
    </location>
</feature>
<keyword evidence="1" id="KW-0812">Transmembrane</keyword>
<feature type="transmembrane region" description="Helical" evidence="1">
    <location>
        <begin position="225"/>
        <end position="249"/>
    </location>
</feature>
<comment type="caution">
    <text evidence="3">The sequence shown here is derived from an EMBL/GenBank/DDBJ whole genome shotgun (WGS) entry which is preliminary data.</text>
</comment>
<evidence type="ECO:0000256" key="1">
    <source>
        <dbReference type="SAM" id="Phobius"/>
    </source>
</evidence>
<feature type="transmembrane region" description="Helical" evidence="1">
    <location>
        <begin position="325"/>
        <end position="346"/>
    </location>
</feature>
<feature type="transmembrane region" description="Helical" evidence="1">
    <location>
        <begin position="195"/>
        <end position="213"/>
    </location>
</feature>
<feature type="domain" description="DUF418" evidence="2">
    <location>
        <begin position="213"/>
        <end position="343"/>
    </location>
</feature>
<dbReference type="EMBL" id="JBHUOQ010000001">
    <property type="protein sequence ID" value="MFD2830109.1"/>
    <property type="molecule type" value="Genomic_DNA"/>
</dbReference>
<feature type="transmembrane region" description="Helical" evidence="1">
    <location>
        <begin position="82"/>
        <end position="99"/>
    </location>
</feature>
<feature type="transmembrane region" description="Helical" evidence="1">
    <location>
        <begin position="125"/>
        <end position="145"/>
    </location>
</feature>
<evidence type="ECO:0000313" key="4">
    <source>
        <dbReference type="Proteomes" id="UP001597519"/>
    </source>
</evidence>
<feature type="transmembrane region" description="Helical" evidence="1">
    <location>
        <begin position="261"/>
        <end position="282"/>
    </location>
</feature>
<evidence type="ECO:0000313" key="3">
    <source>
        <dbReference type="EMBL" id="MFD2830109.1"/>
    </source>
</evidence>
<organism evidence="3 4">
    <name type="scientific">Corticicoccus populi</name>
    <dbReference type="NCBI Taxonomy" id="1812821"/>
    <lineage>
        <taxon>Bacteria</taxon>
        <taxon>Bacillati</taxon>
        <taxon>Bacillota</taxon>
        <taxon>Bacilli</taxon>
        <taxon>Bacillales</taxon>
        <taxon>Staphylococcaceae</taxon>
        <taxon>Corticicoccus</taxon>
    </lineage>
</organism>
<sequence length="364" mass="40071">MNKDQINIFFTLGAALIFIFLMNALYFLLPYEHLNPYEYFQGSELNHFQIFNLFSGGVGVPLAAMILGSLISSLDAYGTKSAVLTMASVMIIGVVQSILVFGYDTLPVIALVTIIGCLFLKVNRWVVLASFAVLMLIHIMVNGFFELLINSSLDDQIYTNIQEVNEFSSVFRSSDYLAMVGINLEVMRDSLWPGIYNNVISILPYTLLGITMYRFSVLKYIQKNIGMMTFLALVVLGGGITIKLLQVVSLGSSSIFTVGEVIGGGLLAAGIYLVLLMAGLFLPEKLVKILSDTGRHALTAYVLFNIVMMFLSYGIGFSLYGELSIAAVTGAAFVIYLAVVVIMNLIQRFNIKSLEDIVVINRIK</sequence>
<keyword evidence="1" id="KW-0472">Membrane</keyword>
<keyword evidence="4" id="KW-1185">Reference proteome</keyword>
<feature type="transmembrane region" description="Helical" evidence="1">
    <location>
        <begin position="49"/>
        <end position="70"/>
    </location>
</feature>
<accession>A0ABW5WXM3</accession>
<feature type="transmembrane region" description="Helical" evidence="1">
    <location>
        <begin position="105"/>
        <end position="120"/>
    </location>
</feature>
<dbReference type="Pfam" id="PF04235">
    <property type="entry name" value="DUF418"/>
    <property type="match status" value="1"/>
</dbReference>
<feature type="transmembrane region" description="Helical" evidence="1">
    <location>
        <begin position="298"/>
        <end position="319"/>
    </location>
</feature>
<gene>
    <name evidence="3" type="ORF">ACFSX4_06460</name>
</gene>
<name>A0ABW5WXM3_9STAP</name>
<reference evidence="4" key="1">
    <citation type="journal article" date="2019" name="Int. J. Syst. Evol. Microbiol.">
        <title>The Global Catalogue of Microorganisms (GCM) 10K type strain sequencing project: providing services to taxonomists for standard genome sequencing and annotation.</title>
        <authorList>
            <consortium name="The Broad Institute Genomics Platform"/>
            <consortium name="The Broad Institute Genome Sequencing Center for Infectious Disease"/>
            <person name="Wu L."/>
            <person name="Ma J."/>
        </authorList>
    </citation>
    <scope>NUCLEOTIDE SEQUENCE [LARGE SCALE GENOMIC DNA]</scope>
    <source>
        <strain evidence="4">KCTC 33575</strain>
    </source>
</reference>
<dbReference type="InterPro" id="IPR007349">
    <property type="entry name" value="DUF418"/>
</dbReference>
<protein>
    <submittedName>
        <fullName evidence="3">DUF418 domain-containing protein</fullName>
    </submittedName>
</protein>
<keyword evidence="1" id="KW-1133">Transmembrane helix</keyword>
<dbReference type="Proteomes" id="UP001597519">
    <property type="component" value="Unassembled WGS sequence"/>
</dbReference>